<dbReference type="EMBL" id="LDRT01000048">
    <property type="protein sequence ID" value="KTR94756.1"/>
    <property type="molecule type" value="Genomic_DNA"/>
</dbReference>
<dbReference type="PANTHER" id="PTHR30163:SF8">
    <property type="entry name" value="LYTIC MUREIN TRANSGLYCOSYLASE"/>
    <property type="match status" value="1"/>
</dbReference>
<dbReference type="PANTHER" id="PTHR30163">
    <property type="entry name" value="MEMBRANE-BOUND LYTIC MUREIN TRANSGLYCOSYLASE B"/>
    <property type="match status" value="1"/>
</dbReference>
<dbReference type="PATRIC" id="fig|2033.6.peg.2631"/>
<dbReference type="AlphaFoldDB" id="A0A147EXJ9"/>
<dbReference type="InterPro" id="IPR031304">
    <property type="entry name" value="SLT_2"/>
</dbReference>
<evidence type="ECO:0000259" key="2">
    <source>
        <dbReference type="Pfam" id="PF13406"/>
    </source>
</evidence>
<proteinExistence type="predicted"/>
<sequence>MGALAAGAWGAATASASGPDPLPSASPTPAVVRPSAAGADDRSLPGIAALADAEWVDRVSASAGIPPRALAAYAGAALSVARTDPSCGLGWNTLAAIGLVETAHGGMNGATLHADGTVSPAIVGIPLNGEGTEVVRDTDGGALDGDTVWDRAVGPMQFIPATWASAGRDGNDDGVVDINQIDDAALATAVHLCEVGGDLTRAENWIAAIHAYNPSVEYNNRVAAAATQFASVH</sequence>
<accession>A0A147EXJ9</accession>
<organism evidence="3 4">
    <name type="scientific">Microbacterium testaceum</name>
    <name type="common">Aureobacterium testaceum</name>
    <name type="synonym">Brevibacterium testaceum</name>
    <dbReference type="NCBI Taxonomy" id="2033"/>
    <lineage>
        <taxon>Bacteria</taxon>
        <taxon>Bacillati</taxon>
        <taxon>Actinomycetota</taxon>
        <taxon>Actinomycetes</taxon>
        <taxon>Micrococcales</taxon>
        <taxon>Microbacteriaceae</taxon>
        <taxon>Microbacterium</taxon>
    </lineage>
</organism>
<dbReference type="Proteomes" id="UP000075025">
    <property type="component" value="Unassembled WGS sequence"/>
</dbReference>
<dbReference type="InterPro" id="IPR023346">
    <property type="entry name" value="Lysozyme-like_dom_sf"/>
</dbReference>
<feature type="region of interest" description="Disordered" evidence="1">
    <location>
        <begin position="13"/>
        <end position="40"/>
    </location>
</feature>
<dbReference type="CDD" id="cd13399">
    <property type="entry name" value="Slt35-like"/>
    <property type="match status" value="1"/>
</dbReference>
<feature type="domain" description="Transglycosylase SLT" evidence="2">
    <location>
        <begin position="149"/>
        <end position="192"/>
    </location>
</feature>
<gene>
    <name evidence="3" type="ORF">NS220_08120</name>
</gene>
<dbReference type="GO" id="GO:0009253">
    <property type="term" value="P:peptidoglycan catabolic process"/>
    <property type="evidence" value="ECO:0007669"/>
    <property type="project" value="TreeGrafter"/>
</dbReference>
<reference evidence="3 4" key="1">
    <citation type="journal article" date="2016" name="Front. Microbiol.">
        <title>Genomic Resource of Rice Seed Associated Bacteria.</title>
        <authorList>
            <person name="Midha S."/>
            <person name="Bansal K."/>
            <person name="Sharma S."/>
            <person name="Kumar N."/>
            <person name="Patil P.P."/>
            <person name="Chaudhry V."/>
            <person name="Patil P.B."/>
        </authorList>
    </citation>
    <scope>NUCLEOTIDE SEQUENCE [LARGE SCALE GENOMIC DNA]</scope>
    <source>
        <strain evidence="3 4">NS220</strain>
    </source>
</reference>
<dbReference type="SUPFAM" id="SSF53955">
    <property type="entry name" value="Lysozyme-like"/>
    <property type="match status" value="1"/>
</dbReference>
<comment type="caution">
    <text evidence="3">The sequence shown here is derived from an EMBL/GenBank/DDBJ whole genome shotgun (WGS) entry which is preliminary data.</text>
</comment>
<dbReference type="InterPro" id="IPR043426">
    <property type="entry name" value="MltB-like"/>
</dbReference>
<dbReference type="GO" id="GO:0008933">
    <property type="term" value="F:peptidoglycan lytic transglycosylase activity"/>
    <property type="evidence" value="ECO:0007669"/>
    <property type="project" value="TreeGrafter"/>
</dbReference>
<protein>
    <recommendedName>
        <fullName evidence="2">Transglycosylase SLT domain-containing protein</fullName>
    </recommendedName>
</protein>
<dbReference type="Pfam" id="PF13406">
    <property type="entry name" value="SLT_2"/>
    <property type="match status" value="1"/>
</dbReference>
<name>A0A147EXJ9_MICTE</name>
<dbReference type="Gene3D" id="1.10.530.10">
    <property type="match status" value="1"/>
</dbReference>
<evidence type="ECO:0000256" key="1">
    <source>
        <dbReference type="SAM" id="MobiDB-lite"/>
    </source>
</evidence>
<evidence type="ECO:0000313" key="3">
    <source>
        <dbReference type="EMBL" id="KTR94756.1"/>
    </source>
</evidence>
<evidence type="ECO:0000313" key="4">
    <source>
        <dbReference type="Proteomes" id="UP000075025"/>
    </source>
</evidence>